<dbReference type="InterPro" id="IPR000843">
    <property type="entry name" value="HTH_LacI"/>
</dbReference>
<dbReference type="PANTHER" id="PTHR30146">
    <property type="entry name" value="LACI-RELATED TRANSCRIPTIONAL REPRESSOR"/>
    <property type="match status" value="1"/>
</dbReference>
<dbReference type="Pfam" id="PF13377">
    <property type="entry name" value="Peripla_BP_3"/>
    <property type="match status" value="1"/>
</dbReference>
<dbReference type="PROSITE" id="PS00356">
    <property type="entry name" value="HTH_LACI_1"/>
    <property type="match status" value="1"/>
</dbReference>
<dbReference type="PROSITE" id="PS50932">
    <property type="entry name" value="HTH_LACI_2"/>
    <property type="match status" value="1"/>
</dbReference>
<dbReference type="EMBL" id="RXHU01000007">
    <property type="protein sequence ID" value="RTE11568.1"/>
    <property type="molecule type" value="Genomic_DNA"/>
</dbReference>
<reference evidence="5 6" key="1">
    <citation type="submission" date="2018-12" db="EMBL/GenBank/DDBJ databases">
        <title>Bacillus ochoae sp. nov., Paenibacillus whitsoniae sp. nov., Paenibacillus spiritus sp. nov. Isolated from the Mars Exploration Rover during spacecraft assembly.</title>
        <authorList>
            <person name="Seuylemezian A."/>
            <person name="Vaishampayan P."/>
        </authorList>
    </citation>
    <scope>NUCLEOTIDE SEQUENCE [LARGE SCALE GENOMIC DNA]</scope>
    <source>
        <strain evidence="5 6">MER 54</strain>
    </source>
</reference>
<dbReference type="SUPFAM" id="SSF47413">
    <property type="entry name" value="lambda repressor-like DNA-binding domains"/>
    <property type="match status" value="1"/>
</dbReference>
<evidence type="ECO:0000259" key="4">
    <source>
        <dbReference type="PROSITE" id="PS50932"/>
    </source>
</evidence>
<evidence type="ECO:0000256" key="3">
    <source>
        <dbReference type="ARBA" id="ARBA00023163"/>
    </source>
</evidence>
<evidence type="ECO:0000256" key="2">
    <source>
        <dbReference type="ARBA" id="ARBA00023125"/>
    </source>
</evidence>
<dbReference type="Pfam" id="PF00356">
    <property type="entry name" value="LacI"/>
    <property type="match status" value="1"/>
</dbReference>
<evidence type="ECO:0000313" key="5">
    <source>
        <dbReference type="EMBL" id="RTE11568.1"/>
    </source>
</evidence>
<protein>
    <submittedName>
        <fullName evidence="5">LacI family transcriptional regulator</fullName>
    </submittedName>
</protein>
<dbReference type="InterPro" id="IPR010982">
    <property type="entry name" value="Lambda_DNA-bd_dom_sf"/>
</dbReference>
<dbReference type="OrthoDB" id="2026446at2"/>
<keyword evidence="6" id="KW-1185">Reference proteome</keyword>
<feature type="domain" description="HTH lacI-type" evidence="4">
    <location>
        <begin position="1"/>
        <end position="55"/>
    </location>
</feature>
<proteinExistence type="predicted"/>
<keyword evidence="2" id="KW-0238">DNA-binding</keyword>
<accession>A0A430JKL4</accession>
<dbReference type="Gene3D" id="3.40.50.2300">
    <property type="match status" value="2"/>
</dbReference>
<gene>
    <name evidence="5" type="ORF">EJQ19_01550</name>
</gene>
<dbReference type="InterPro" id="IPR028082">
    <property type="entry name" value="Peripla_BP_I"/>
</dbReference>
<keyword evidence="3" id="KW-0804">Transcription</keyword>
<dbReference type="SMART" id="SM00354">
    <property type="entry name" value="HTH_LACI"/>
    <property type="match status" value="1"/>
</dbReference>
<dbReference type="Proteomes" id="UP000276128">
    <property type="component" value="Unassembled WGS sequence"/>
</dbReference>
<dbReference type="AlphaFoldDB" id="A0A430JKL4"/>
<dbReference type="PANTHER" id="PTHR30146:SF150">
    <property type="entry name" value="ARABINOSE METABOLISM TRANSCRIPTIONAL REPRESSOR"/>
    <property type="match status" value="1"/>
</dbReference>
<organism evidence="5 6">
    <name type="scientific">Paenibacillus whitsoniae</name>
    <dbReference type="NCBI Taxonomy" id="2496558"/>
    <lineage>
        <taxon>Bacteria</taxon>
        <taxon>Bacillati</taxon>
        <taxon>Bacillota</taxon>
        <taxon>Bacilli</taxon>
        <taxon>Bacillales</taxon>
        <taxon>Paenibacillaceae</taxon>
        <taxon>Paenibacillus</taxon>
    </lineage>
</organism>
<evidence type="ECO:0000256" key="1">
    <source>
        <dbReference type="ARBA" id="ARBA00023015"/>
    </source>
</evidence>
<dbReference type="Gene3D" id="1.10.260.40">
    <property type="entry name" value="lambda repressor-like DNA-binding domains"/>
    <property type="match status" value="1"/>
</dbReference>
<dbReference type="RefSeq" id="WP_126139453.1">
    <property type="nucleotide sequence ID" value="NZ_RXHU01000007.1"/>
</dbReference>
<keyword evidence="1" id="KW-0805">Transcription regulation</keyword>
<comment type="caution">
    <text evidence="5">The sequence shown here is derived from an EMBL/GenBank/DDBJ whole genome shotgun (WGS) entry which is preliminary data.</text>
</comment>
<dbReference type="CDD" id="cd01392">
    <property type="entry name" value="HTH_LacI"/>
    <property type="match status" value="1"/>
</dbReference>
<name>A0A430JKL4_9BACL</name>
<sequence>MKMDDIARLAGVSKSAVSLALSGKPGISAETRERVLEIARESGYAPKPRAASSELPSRSLSFLVFTNAGIVLEEYYQQPFFRELIHYIEDRCRSKGYSLLFSTVNMNHFDRDIRSIAEIQQSDGVILLGTNLHPHEITEIAERLGPQLVVLDNCFDTLPLHFVAINNVMGAYQAGEHLCRSGHREIGYIASNVRIHNFDERREGFEQALRDNDLTLSPEHTFAVAPTMISSQEDLKAHLKLYLEPGRRLPTALFCECDYIAIRTLKTLTELGVRVPEQVSVVGFDNITESQIVSPELTTIHVEKKRMAQLAVDLVIESIELGEETHTKIRVDTRFIERSSTKKA</sequence>
<evidence type="ECO:0000313" key="6">
    <source>
        <dbReference type="Proteomes" id="UP000276128"/>
    </source>
</evidence>
<dbReference type="GO" id="GO:0003700">
    <property type="term" value="F:DNA-binding transcription factor activity"/>
    <property type="evidence" value="ECO:0007669"/>
    <property type="project" value="TreeGrafter"/>
</dbReference>
<dbReference type="InterPro" id="IPR046335">
    <property type="entry name" value="LacI/GalR-like_sensor"/>
</dbReference>
<dbReference type="GO" id="GO:0000976">
    <property type="term" value="F:transcription cis-regulatory region binding"/>
    <property type="evidence" value="ECO:0007669"/>
    <property type="project" value="TreeGrafter"/>
</dbReference>
<dbReference type="SUPFAM" id="SSF53822">
    <property type="entry name" value="Periplasmic binding protein-like I"/>
    <property type="match status" value="1"/>
</dbReference>